<evidence type="ECO:0000256" key="6">
    <source>
        <dbReference type="ARBA" id="ARBA00023242"/>
    </source>
</evidence>
<comment type="subcellular location">
    <subcellularLocation>
        <location evidence="1">Nucleus</location>
    </subcellularLocation>
</comment>
<dbReference type="SUPFAM" id="SSF57667">
    <property type="entry name" value="beta-beta-alpha zinc fingers"/>
    <property type="match status" value="19"/>
</dbReference>
<feature type="domain" description="C2H2-type" evidence="9">
    <location>
        <begin position="1221"/>
        <end position="1243"/>
    </location>
</feature>
<feature type="domain" description="C2H2-type" evidence="9">
    <location>
        <begin position="965"/>
        <end position="992"/>
    </location>
</feature>
<dbReference type="PROSITE" id="PS50157">
    <property type="entry name" value="ZINC_FINGER_C2H2_2"/>
    <property type="match status" value="29"/>
</dbReference>
<evidence type="ECO:0000256" key="8">
    <source>
        <dbReference type="SAM" id="MobiDB-lite"/>
    </source>
</evidence>
<feature type="domain" description="C2H2-type" evidence="9">
    <location>
        <begin position="738"/>
        <end position="765"/>
    </location>
</feature>
<feature type="domain" description="C2H2-type" evidence="9">
    <location>
        <begin position="260"/>
        <end position="287"/>
    </location>
</feature>
<feature type="domain" description="C2H2-type" evidence="9">
    <location>
        <begin position="1395"/>
        <end position="1418"/>
    </location>
</feature>
<feature type="region of interest" description="Disordered" evidence="8">
    <location>
        <begin position="476"/>
        <end position="509"/>
    </location>
</feature>
<dbReference type="GeneID" id="110086388"/>
<feature type="domain" description="C2H2-type" evidence="9">
    <location>
        <begin position="1248"/>
        <end position="1275"/>
    </location>
</feature>
<dbReference type="PANTHER" id="PTHR24376:SF100">
    <property type="entry name" value="ZINC FINGER PROTEIN 646"/>
    <property type="match status" value="1"/>
</dbReference>
<feature type="domain" description="C2H2-type" evidence="9">
    <location>
        <begin position="535"/>
        <end position="557"/>
    </location>
</feature>
<feature type="domain" description="C2H2-type" evidence="9">
    <location>
        <begin position="906"/>
        <end position="934"/>
    </location>
</feature>
<keyword evidence="10" id="KW-1185">Reference proteome</keyword>
<dbReference type="Pfam" id="PF12874">
    <property type="entry name" value="zf-met"/>
    <property type="match status" value="1"/>
</dbReference>
<keyword evidence="6" id="KW-0539">Nucleus</keyword>
<feature type="region of interest" description="Disordered" evidence="8">
    <location>
        <begin position="1415"/>
        <end position="1457"/>
    </location>
</feature>
<organism evidence="10 11">
    <name type="scientific">Pogona vitticeps</name>
    <name type="common">central bearded dragon</name>
    <dbReference type="NCBI Taxonomy" id="103695"/>
    <lineage>
        <taxon>Eukaryota</taxon>
        <taxon>Metazoa</taxon>
        <taxon>Chordata</taxon>
        <taxon>Craniata</taxon>
        <taxon>Vertebrata</taxon>
        <taxon>Euteleostomi</taxon>
        <taxon>Lepidosauria</taxon>
        <taxon>Squamata</taxon>
        <taxon>Bifurcata</taxon>
        <taxon>Unidentata</taxon>
        <taxon>Episquamata</taxon>
        <taxon>Toxicofera</taxon>
        <taxon>Iguania</taxon>
        <taxon>Acrodonta</taxon>
        <taxon>Agamidae</taxon>
        <taxon>Amphibolurinae</taxon>
        <taxon>Pogona</taxon>
    </lineage>
</organism>
<feature type="domain" description="C2H2-type" evidence="9">
    <location>
        <begin position="835"/>
        <end position="857"/>
    </location>
</feature>
<feature type="compositionally biased region" description="Acidic residues" evidence="8">
    <location>
        <begin position="375"/>
        <end position="389"/>
    </location>
</feature>
<evidence type="ECO:0000259" key="9">
    <source>
        <dbReference type="PROSITE" id="PS50157"/>
    </source>
</evidence>
<evidence type="ECO:0000313" key="11">
    <source>
        <dbReference type="RefSeq" id="XP_020662934.2"/>
    </source>
</evidence>
<evidence type="ECO:0000256" key="4">
    <source>
        <dbReference type="ARBA" id="ARBA00022771"/>
    </source>
</evidence>
<feature type="compositionally biased region" description="Basic and acidic residues" evidence="8">
    <location>
        <begin position="1184"/>
        <end position="1196"/>
    </location>
</feature>
<keyword evidence="4 7" id="KW-0863">Zinc-finger</keyword>
<feature type="region of interest" description="Disordered" evidence="8">
    <location>
        <begin position="368"/>
        <end position="404"/>
    </location>
</feature>
<feature type="domain" description="C2H2-type" evidence="9">
    <location>
        <begin position="1367"/>
        <end position="1394"/>
    </location>
</feature>
<feature type="domain" description="C2H2-type" evidence="9">
    <location>
        <begin position="1563"/>
        <end position="1590"/>
    </location>
</feature>
<feature type="domain" description="C2H2-type" evidence="9">
    <location>
        <begin position="1062"/>
        <end position="1089"/>
    </location>
</feature>
<feature type="compositionally biased region" description="Basic residues" evidence="8">
    <location>
        <begin position="1309"/>
        <end position="1319"/>
    </location>
</feature>
<feature type="domain" description="C2H2-type" evidence="9">
    <location>
        <begin position="205"/>
        <end position="228"/>
    </location>
</feature>
<feature type="region of interest" description="Disordered" evidence="8">
    <location>
        <begin position="1499"/>
        <end position="1536"/>
    </location>
</feature>
<feature type="region of interest" description="Disordered" evidence="8">
    <location>
        <begin position="1289"/>
        <end position="1339"/>
    </location>
</feature>
<feature type="domain" description="C2H2-type" evidence="9">
    <location>
        <begin position="1340"/>
        <end position="1362"/>
    </location>
</feature>
<dbReference type="InterPro" id="IPR013087">
    <property type="entry name" value="Znf_C2H2_type"/>
</dbReference>
<dbReference type="Pfam" id="PF13894">
    <property type="entry name" value="zf-C2H2_4"/>
    <property type="match status" value="1"/>
</dbReference>
<evidence type="ECO:0000256" key="5">
    <source>
        <dbReference type="ARBA" id="ARBA00022833"/>
    </source>
</evidence>
<evidence type="ECO:0000256" key="2">
    <source>
        <dbReference type="ARBA" id="ARBA00022723"/>
    </source>
</evidence>
<feature type="domain" description="C2H2-type" evidence="9">
    <location>
        <begin position="1035"/>
        <end position="1057"/>
    </location>
</feature>
<feature type="domain" description="C2H2-type" evidence="9">
    <location>
        <begin position="711"/>
        <end position="733"/>
    </location>
</feature>
<name>A0A6J0UXI3_9SAUR</name>
<feature type="region of interest" description="Disordered" evidence="8">
    <location>
        <begin position="1005"/>
        <end position="1025"/>
    </location>
</feature>
<feature type="compositionally biased region" description="Low complexity" evidence="8">
    <location>
        <begin position="1425"/>
        <end position="1435"/>
    </location>
</feature>
<feature type="domain" description="C2H2-type" evidence="9">
    <location>
        <begin position="421"/>
        <end position="443"/>
    </location>
</feature>
<feature type="domain" description="C2H2-type" evidence="9">
    <location>
        <begin position="1536"/>
        <end position="1559"/>
    </location>
</feature>
<feature type="domain" description="C2H2-type" evidence="9">
    <location>
        <begin position="562"/>
        <end position="584"/>
    </location>
</feature>
<feature type="region of interest" description="Disordered" evidence="8">
    <location>
        <begin position="99"/>
        <end position="139"/>
    </location>
</feature>
<evidence type="ECO:0000256" key="7">
    <source>
        <dbReference type="PROSITE-ProRule" id="PRU00042"/>
    </source>
</evidence>
<evidence type="ECO:0000313" key="10">
    <source>
        <dbReference type="Proteomes" id="UP001652642"/>
    </source>
</evidence>
<dbReference type="PROSITE" id="PS00028">
    <property type="entry name" value="ZINC_FINGER_C2H2_1"/>
    <property type="match status" value="29"/>
</dbReference>
<dbReference type="OrthoDB" id="8117402at2759"/>
<dbReference type="PANTHER" id="PTHR24376">
    <property type="entry name" value="ZINC FINGER PROTEIN"/>
    <property type="match status" value="1"/>
</dbReference>
<keyword evidence="2" id="KW-0479">Metal-binding</keyword>
<dbReference type="Pfam" id="PF13912">
    <property type="entry name" value="zf-C2H2_6"/>
    <property type="match status" value="1"/>
</dbReference>
<dbReference type="InterPro" id="IPR036236">
    <property type="entry name" value="Znf_C2H2_sf"/>
</dbReference>
<feature type="domain" description="C2H2-type" evidence="9">
    <location>
        <begin position="232"/>
        <end position="259"/>
    </location>
</feature>
<feature type="domain" description="C2H2-type" evidence="9">
    <location>
        <begin position="1591"/>
        <end position="1618"/>
    </location>
</feature>
<feature type="domain" description="C2H2-type" evidence="9">
    <location>
        <begin position="1622"/>
        <end position="1649"/>
    </location>
</feature>
<feature type="compositionally biased region" description="Polar residues" evidence="8">
    <location>
        <begin position="123"/>
        <end position="139"/>
    </location>
</feature>
<feature type="domain" description="C2H2-type" evidence="9">
    <location>
        <begin position="1483"/>
        <end position="1510"/>
    </location>
</feature>
<accession>A0A6J0UXI3</accession>
<dbReference type="SMART" id="SM00355">
    <property type="entry name" value="ZnF_C2H2"/>
    <property type="match status" value="31"/>
</dbReference>
<gene>
    <name evidence="11" type="primary">ZNF646</name>
</gene>
<keyword evidence="3" id="KW-0677">Repeat</keyword>
<evidence type="ECO:0000256" key="3">
    <source>
        <dbReference type="ARBA" id="ARBA00022737"/>
    </source>
</evidence>
<proteinExistence type="predicted"/>
<keyword evidence="5" id="KW-0862">Zinc</keyword>
<dbReference type="RefSeq" id="XP_020662934.2">
    <property type="nucleotide sequence ID" value="XM_020807275.2"/>
</dbReference>
<feature type="compositionally biased region" description="Polar residues" evidence="8">
    <location>
        <begin position="476"/>
        <end position="491"/>
    </location>
</feature>
<protein>
    <submittedName>
        <fullName evidence="11">Zinc finger protein 646</fullName>
    </submittedName>
</protein>
<dbReference type="Pfam" id="PF00096">
    <property type="entry name" value="zf-C2H2"/>
    <property type="match status" value="11"/>
</dbReference>
<reference evidence="11" key="1">
    <citation type="submission" date="2025-08" db="UniProtKB">
        <authorList>
            <consortium name="RefSeq"/>
        </authorList>
    </citation>
    <scope>IDENTIFICATION</scope>
</reference>
<feature type="domain" description="C2H2-type" evidence="9">
    <location>
        <begin position="24"/>
        <end position="46"/>
    </location>
</feature>
<dbReference type="Gene3D" id="3.30.160.60">
    <property type="entry name" value="Classic Zinc Finger"/>
    <property type="match status" value="20"/>
</dbReference>
<feature type="domain" description="C2H2-type" evidence="9">
    <location>
        <begin position="1276"/>
        <end position="1303"/>
    </location>
</feature>
<feature type="domain" description="C2H2-type" evidence="9">
    <location>
        <begin position="51"/>
        <end position="78"/>
    </location>
</feature>
<feature type="region of interest" description="Disordered" evidence="8">
    <location>
        <begin position="1184"/>
        <end position="1220"/>
    </location>
</feature>
<sequence length="1660" mass="184325">MRAMAEGDAALACEESVGQEERPYKCKQCSRSYRHAGSLVNHQRTHEVGLFTCLVCHKGFSNPMALKSHLRTHLEGKRYKCHDCGRSFRASSQLTSHRCTARVSRDQEEEEGSNGGSYAFQRGQDTSSSSEADTYSKMENSSGGLLTNLEKYIAESVVPADFSQLQFLPKVKAEEEGLLPMHQGEEEEEEEEAGIGATVVDERRYKCNQCDKAYKHAGSLTNHKQSHTLGLYQCAMCCKAFSNLMALKSHARLHSEYRPYKCRFCHKAFRLPSELLSHQKAHGQDEGKMAGSRPWEGSEQGIWEEDSIETLAKLDIYQPPPVGTDFGETAPCSLKDTSKAGGGERCNPDGELCVRCGGTFADEEELKGHSCFYPEEGEEEEEEEEEEEGNTPSQPAPGSNGAWEASLKGGESYHFCEERPFCCDDCGRTYRHAGSLINHKKSHQIGVYSCTVCSKQLYNLAALKNHLRVHLKSKLGSSAQEETPQHPSALSDNWREADNPRGAGGYPMRPGDVWRGASCAKDEEERGAEEEERPYRCGDCGRSYRHRGSLVNHRHTHQTGIFQCSICPKQYSNLMALRNHVRVHLRAARMRGREQGGGLTCSSCGESFEEEAEFQLHQLRHMPCAEDLGAAAVPKLSVFHSQEADLLQAIKQDVEALENGAAVAEDVLPISEMTHSVADLQNHALQHGAESELVEGTAERTDSPVSIQRLYGCDQCGKSYRHSGSLINHKQTHQTGDFSCSACGKHFQNVASLKSHLRGHQKPRRGQAEMVVIMNDEEEEEAEVADEAAMSGMVPSGDKLQNGNNILDEGAGTNGWQLESQAPSSLLGDTQEHPCLCDQCGLGFEEANSLMIHKQTHQLGIYQCSLCPKEYPSLLALKNHFHGHTRATVSTWGNRGGEDNAEEQPFLCSLCGMIFPSEDGLQHHHSLMHEEGEAQGGGQDVVLKEEAGEHLDGAGGREEEQLLSHICGYCGQTFDDMASLEEHSEGHLEEKAAALADTSIQLRRAPRPEEDQQPPPSTPTELSCHINEPLDNRPYACSQCGKTYRHGGSLVNHKKIHQIGDYQCVVCSRLYPNMSAYRNHLRNHPRCKLNGSVPELRQPAPAGGTEPSFAYEIPKKEAFDGSHMAHQAKEEPSCASSLGSPIVEERSDVGPELNTSQCEPRKAQLFDICGEVYEGKTVLEGHRILHSTEEEGKVEKEEEMTAGEEKSPGTEEEGSPSERPFQCDVCGRSYKHAGSLINHKQTHKTGLFHCGVCQKQFYNLMALKNHNRTHFETKRYRCPECPKAFRLQKQLASHQRVHRDRKRDSSAHASRRPAHAKRAGKTESSALPPKPPLDPEERPYRCGECSRTYRHAGSLLNHQKSHRVGHFTCPLCSKAYPNLMSLKNHQRIHYEVKRHPCPDCGKAFKWQRQLLRHQRRPHPCGGRAPGSEASGSKEASGAEEEEEGGRSSAGASAGSFPSRACSKRFPSHAVLKSHSRVHAKKPFDCSECGKAYRTAKDLTGHRRRHAGEAAAAEVGKGGDASPSSVTVSKSPEERPYKCNSCERTYRHAGSLLNHKQVHATGLYRCPMCQKEFHNRLALKNHLHLHKNKKRHWCSRCGKHFRTSKRLAAHARVHGERKGEGTFTCPICAKRFFHQISFRQHQLSHAKDDGHPGAAAGWAVS</sequence>
<feature type="domain" description="C2H2-type" evidence="9">
    <location>
        <begin position="79"/>
        <end position="98"/>
    </location>
</feature>
<feature type="compositionally biased region" description="Low complexity" evidence="8">
    <location>
        <begin position="1446"/>
        <end position="1455"/>
    </location>
</feature>
<dbReference type="Proteomes" id="UP001652642">
    <property type="component" value="Chromosome 6"/>
</dbReference>
<feature type="domain" description="C2H2-type" evidence="9">
    <location>
        <begin position="599"/>
        <end position="621"/>
    </location>
</feature>
<feature type="domain" description="C2H2-type" evidence="9">
    <location>
        <begin position="448"/>
        <end position="475"/>
    </location>
</feature>
<evidence type="ECO:0000256" key="1">
    <source>
        <dbReference type="ARBA" id="ARBA00004123"/>
    </source>
</evidence>